<protein>
    <submittedName>
        <fullName evidence="2">GNAT family protein</fullName>
        <ecNumber evidence="2">2.-.-.-</ecNumber>
    </submittedName>
</protein>
<evidence type="ECO:0000313" key="2">
    <source>
        <dbReference type="EMBL" id="MDN4167019.1"/>
    </source>
</evidence>
<keyword evidence="2" id="KW-0808">Transferase</keyword>
<dbReference type="RefSeq" id="WP_320005556.1">
    <property type="nucleotide sequence ID" value="NZ_JAUHJS010000010.1"/>
</dbReference>
<dbReference type="GO" id="GO:0016740">
    <property type="term" value="F:transferase activity"/>
    <property type="evidence" value="ECO:0007669"/>
    <property type="project" value="UniProtKB-KW"/>
</dbReference>
<dbReference type="EMBL" id="JAUHJS010000010">
    <property type="protein sequence ID" value="MDN4167019.1"/>
    <property type="molecule type" value="Genomic_DNA"/>
</dbReference>
<dbReference type="PANTHER" id="PTHR43792">
    <property type="entry name" value="GNAT FAMILY, PUTATIVE (AFU_ORTHOLOGUE AFUA_3G00765)-RELATED-RELATED"/>
    <property type="match status" value="1"/>
</dbReference>
<evidence type="ECO:0000313" key="3">
    <source>
        <dbReference type="Proteomes" id="UP001168552"/>
    </source>
</evidence>
<gene>
    <name evidence="2" type="ORF">QWY31_16025</name>
</gene>
<dbReference type="PANTHER" id="PTHR43792:SF13">
    <property type="entry name" value="ACETYLTRANSFERASE"/>
    <property type="match status" value="1"/>
</dbReference>
<evidence type="ECO:0000259" key="1">
    <source>
        <dbReference type="PROSITE" id="PS51186"/>
    </source>
</evidence>
<reference evidence="2" key="1">
    <citation type="submission" date="2023-06" db="EMBL/GenBank/DDBJ databases">
        <title>Cytophagales bacterium Strain LB-30, isolated from soil.</title>
        <authorList>
            <person name="Liu B."/>
        </authorList>
    </citation>
    <scope>NUCLEOTIDE SEQUENCE</scope>
    <source>
        <strain evidence="2">LB-30</strain>
    </source>
</reference>
<dbReference type="InterPro" id="IPR000182">
    <property type="entry name" value="GNAT_dom"/>
</dbReference>
<name>A0ABT8F9U5_9BACT</name>
<dbReference type="SUPFAM" id="SSF55729">
    <property type="entry name" value="Acyl-CoA N-acyltransferases (Nat)"/>
    <property type="match status" value="1"/>
</dbReference>
<keyword evidence="3" id="KW-1185">Reference proteome</keyword>
<dbReference type="EC" id="2.-.-.-" evidence="2"/>
<sequence>MLSIETTRLRLLALQSNHLILLKNGRSILERHLGLRESSWDMEPEFVQAFEEVLDMLIERTASHPLNYGLYTNWEIVLASKNMSIGGVGLFTEAGQTMLGYSLDKKYHGKGYATEAVMGICRWVLNEYPNIMEISAETNSGNIPSERVLVKSGFTFEGDSLEGKKWVLRR</sequence>
<proteinExistence type="predicted"/>
<feature type="domain" description="N-acetyltransferase" evidence="1">
    <location>
        <begin position="33"/>
        <end position="170"/>
    </location>
</feature>
<dbReference type="PROSITE" id="PS51186">
    <property type="entry name" value="GNAT"/>
    <property type="match status" value="1"/>
</dbReference>
<dbReference type="Proteomes" id="UP001168552">
    <property type="component" value="Unassembled WGS sequence"/>
</dbReference>
<dbReference type="Gene3D" id="3.40.630.30">
    <property type="match status" value="1"/>
</dbReference>
<accession>A0ABT8F9U5</accession>
<dbReference type="InterPro" id="IPR016181">
    <property type="entry name" value="Acyl_CoA_acyltransferase"/>
</dbReference>
<dbReference type="Pfam" id="PF13302">
    <property type="entry name" value="Acetyltransf_3"/>
    <property type="match status" value="1"/>
</dbReference>
<comment type="caution">
    <text evidence="2">The sequence shown here is derived from an EMBL/GenBank/DDBJ whole genome shotgun (WGS) entry which is preliminary data.</text>
</comment>
<dbReference type="InterPro" id="IPR051531">
    <property type="entry name" value="N-acetyltransferase"/>
</dbReference>
<organism evidence="2 3">
    <name type="scientific">Shiella aurantiaca</name>
    <dbReference type="NCBI Taxonomy" id="3058365"/>
    <lineage>
        <taxon>Bacteria</taxon>
        <taxon>Pseudomonadati</taxon>
        <taxon>Bacteroidota</taxon>
        <taxon>Cytophagia</taxon>
        <taxon>Cytophagales</taxon>
        <taxon>Shiellaceae</taxon>
        <taxon>Shiella</taxon>
    </lineage>
</organism>